<dbReference type="Pfam" id="PF05426">
    <property type="entry name" value="Alginate_lyase"/>
    <property type="match status" value="1"/>
</dbReference>
<dbReference type="EMBL" id="CP019236">
    <property type="protein sequence ID" value="APW40088.1"/>
    <property type="molecule type" value="Genomic_DNA"/>
</dbReference>
<dbReference type="AlphaFoldDB" id="A0A1P8K253"/>
<dbReference type="GO" id="GO:0016829">
    <property type="term" value="F:lyase activity"/>
    <property type="evidence" value="ECO:0007669"/>
    <property type="project" value="UniProtKB-KW"/>
</dbReference>
<feature type="signal peptide" evidence="3">
    <location>
        <begin position="1"/>
        <end position="24"/>
    </location>
</feature>
<evidence type="ECO:0000313" key="6">
    <source>
        <dbReference type="Proteomes" id="UP000186609"/>
    </source>
</evidence>
<proteinExistence type="predicted"/>
<sequence length="390" mass="42076">MVERMRSWHLLTAGLVLAVVQVLAAPAPQAQTFETATVRDSRASFIDVPARMRWLQAAAPDARLTASLPAAQDCARAAPVAPPAGRMAIPSHYARGDHGPLNPAYEASVALYRRFEATAATLANLYVATGQATYAQCLLDHLGRWAKAEALTGYTVSTAPGASNQAWYQAEWSTAAAALALSQVVHEPTLAPAQVDAVIAWLHRVSLQQIGHAGGDHTCCNNHAYWRGLHATMVGVLANDAALFRWGLGRYAVAMAQLGADGRWPLEMARGELAMHYQNFALLPLVLTAEIAAQQGVDLYAYRVHGRDLHSAVYFLARTYRSDAAQHALGLPHQDLRAFQPGRGDLAWAEFYRARFGTDPLALLASRPVFNARTGGSATLLAYRPPAVGR</sequence>
<evidence type="ECO:0000313" key="5">
    <source>
        <dbReference type="EMBL" id="APW40088.1"/>
    </source>
</evidence>
<keyword evidence="6" id="KW-1185">Reference proteome</keyword>
<dbReference type="KEGG" id="rhy:RD110_25170"/>
<organism evidence="5 6">
    <name type="scientific">Rhodoferax koreensis</name>
    <dbReference type="NCBI Taxonomy" id="1842727"/>
    <lineage>
        <taxon>Bacteria</taxon>
        <taxon>Pseudomonadati</taxon>
        <taxon>Pseudomonadota</taxon>
        <taxon>Betaproteobacteria</taxon>
        <taxon>Burkholderiales</taxon>
        <taxon>Comamonadaceae</taxon>
        <taxon>Rhodoferax</taxon>
    </lineage>
</organism>
<dbReference type="Gene3D" id="1.50.10.100">
    <property type="entry name" value="Chondroitin AC/alginate lyase"/>
    <property type="match status" value="1"/>
</dbReference>
<feature type="domain" description="Alginate lyase" evidence="4">
    <location>
        <begin position="77"/>
        <end position="321"/>
    </location>
</feature>
<gene>
    <name evidence="5" type="ORF">RD110_25170</name>
</gene>
<evidence type="ECO:0000256" key="3">
    <source>
        <dbReference type="SAM" id="SignalP"/>
    </source>
</evidence>
<dbReference type="InterPro" id="IPR008397">
    <property type="entry name" value="Alginate_lyase_dom"/>
</dbReference>
<name>A0A1P8K253_9BURK</name>
<evidence type="ECO:0000256" key="1">
    <source>
        <dbReference type="ARBA" id="ARBA00022729"/>
    </source>
</evidence>
<protein>
    <recommendedName>
        <fullName evidence="4">Alginate lyase domain-containing protein</fullName>
    </recommendedName>
</protein>
<dbReference type="SUPFAM" id="SSF48230">
    <property type="entry name" value="Chondroitin AC/alginate lyase"/>
    <property type="match status" value="1"/>
</dbReference>
<evidence type="ECO:0000256" key="2">
    <source>
        <dbReference type="ARBA" id="ARBA00023239"/>
    </source>
</evidence>
<keyword evidence="1 3" id="KW-0732">Signal</keyword>
<reference evidence="5 6" key="1">
    <citation type="submission" date="2017-01" db="EMBL/GenBank/DDBJ databases">
        <authorList>
            <person name="Mah S.A."/>
            <person name="Swanson W.J."/>
            <person name="Moy G.W."/>
            <person name="Vacquier V.D."/>
        </authorList>
    </citation>
    <scope>NUCLEOTIDE SEQUENCE [LARGE SCALE GENOMIC DNA]</scope>
    <source>
        <strain evidence="5 6">DCY110</strain>
    </source>
</reference>
<accession>A0A1P8K253</accession>
<dbReference type="Proteomes" id="UP000186609">
    <property type="component" value="Chromosome"/>
</dbReference>
<dbReference type="GO" id="GO:0042597">
    <property type="term" value="C:periplasmic space"/>
    <property type="evidence" value="ECO:0007669"/>
    <property type="project" value="InterPro"/>
</dbReference>
<evidence type="ECO:0000259" key="4">
    <source>
        <dbReference type="Pfam" id="PF05426"/>
    </source>
</evidence>
<dbReference type="STRING" id="1842727.RD110_25170"/>
<keyword evidence="2" id="KW-0456">Lyase</keyword>
<dbReference type="InterPro" id="IPR008929">
    <property type="entry name" value="Chondroitin_lyas"/>
</dbReference>
<feature type="chain" id="PRO_5013292385" description="Alginate lyase domain-containing protein" evidence="3">
    <location>
        <begin position="25"/>
        <end position="390"/>
    </location>
</feature>